<feature type="compositionally biased region" description="Low complexity" evidence="3">
    <location>
        <begin position="514"/>
        <end position="530"/>
    </location>
</feature>
<evidence type="ECO:0000256" key="2">
    <source>
        <dbReference type="SAM" id="Coils"/>
    </source>
</evidence>
<feature type="compositionally biased region" description="Acidic residues" evidence="3">
    <location>
        <begin position="249"/>
        <end position="273"/>
    </location>
</feature>
<keyword evidence="5" id="KW-1185">Reference proteome</keyword>
<reference evidence="4 5" key="1">
    <citation type="journal article" date="2018" name="Plant J.">
        <title>Genome sequences of Chlorella sorokiniana UTEX 1602 and Micractinium conductrix SAG 241.80: implications to maltose excretion by a green alga.</title>
        <authorList>
            <person name="Arriola M.B."/>
            <person name="Velmurugan N."/>
            <person name="Zhang Y."/>
            <person name="Plunkett M.H."/>
            <person name="Hondzo H."/>
            <person name="Barney B.M."/>
        </authorList>
    </citation>
    <scope>NUCLEOTIDE SEQUENCE [LARGE SCALE GENOMIC DNA]</scope>
    <source>
        <strain evidence="4 5">SAG 241.80</strain>
    </source>
</reference>
<name>A0A2P6VC33_9CHLO</name>
<comment type="caution">
    <text evidence="4">The sequence shown here is derived from an EMBL/GenBank/DDBJ whole genome shotgun (WGS) entry which is preliminary data.</text>
</comment>
<evidence type="ECO:0000256" key="1">
    <source>
        <dbReference type="ARBA" id="ARBA00009078"/>
    </source>
</evidence>
<feature type="region of interest" description="Disordered" evidence="3">
    <location>
        <begin position="243"/>
        <end position="311"/>
    </location>
</feature>
<dbReference type="STRING" id="554055.A0A2P6VC33"/>
<feature type="region of interest" description="Disordered" evidence="3">
    <location>
        <begin position="419"/>
        <end position="581"/>
    </location>
</feature>
<feature type="coiled-coil region" evidence="2">
    <location>
        <begin position="198"/>
        <end position="225"/>
    </location>
</feature>
<dbReference type="PANTHER" id="PTHR21531:SF0">
    <property type="entry name" value="PROTEIN LTV1 HOMOLOG"/>
    <property type="match status" value="1"/>
</dbReference>
<evidence type="ECO:0000313" key="5">
    <source>
        <dbReference type="Proteomes" id="UP000239649"/>
    </source>
</evidence>
<dbReference type="Proteomes" id="UP000239649">
    <property type="component" value="Unassembled WGS sequence"/>
</dbReference>
<dbReference type="GO" id="GO:0005634">
    <property type="term" value="C:nucleus"/>
    <property type="evidence" value="ECO:0007669"/>
    <property type="project" value="TreeGrafter"/>
</dbReference>
<keyword evidence="2" id="KW-0175">Coiled coil</keyword>
<sequence>MVKKKFIDKKSATTFSLVYRSTEDSDDRAERVLVDAQKGVGVGRPDAEVAARAADAAAAAGRRYPPGHPLAWLQEEQASAPMSEERRRELIELGFPDDGYDYLKHTRVLGRGVASLEGMPAAAAIVAAAAAAAAAEAEAAAPGPSFFVPAPEFQAPEEDVQVIDASGLTVMTEAEEEGDAAVMAGGVTAFSRQRERVRAAEKRELAELEAAMAALEEDEDFGDAEGEGDLEDVFVLAATEQGPEASAAAEDEEGGGESDEEFSVVESEEEGEEGSSYGGSGGDAGGSHAPGSRAGKTPARPGSIASTYWREERHDRKNLLTVIDEKFEHLALEYDEEDIGDLEEQGQDIRGFADVAEFDNLLDEFLESHGQSQTHHEGNVPYAAPRISQVGKQMELFGFDDDDADIAIKRAHEALRRAEEEAAAAEAAAAEAGDERRERLPRPVAPERERWDCESVLSLRSNLDNHPGSISEPRYAPRRPRAASAAGGDAGAGAGLIRLDPRTGIPLGVLPRRGAGAAPEQQGAAAADSGSDQDEGEAAAARASGVPERRKGESAEEKKARKAAVKEAKRGAREQKKELKSLYKEATVAAQRRVATAQPQARLKLPGSEEAVEAEAEDADSDNVERTHYWWNDVTAESQWEHPHPALRLAGRQALRAHKQL</sequence>
<protein>
    <submittedName>
        <fullName evidence="4">LTV1-like protein isoform B</fullName>
    </submittedName>
</protein>
<dbReference type="InterPro" id="IPR007307">
    <property type="entry name" value="Ltv1"/>
</dbReference>
<dbReference type="GO" id="GO:0042274">
    <property type="term" value="P:ribosomal small subunit biogenesis"/>
    <property type="evidence" value="ECO:0007669"/>
    <property type="project" value="InterPro"/>
</dbReference>
<proteinExistence type="inferred from homology"/>
<organism evidence="4 5">
    <name type="scientific">Micractinium conductrix</name>
    <dbReference type="NCBI Taxonomy" id="554055"/>
    <lineage>
        <taxon>Eukaryota</taxon>
        <taxon>Viridiplantae</taxon>
        <taxon>Chlorophyta</taxon>
        <taxon>core chlorophytes</taxon>
        <taxon>Trebouxiophyceae</taxon>
        <taxon>Chlorellales</taxon>
        <taxon>Chlorellaceae</taxon>
        <taxon>Chlorella clade</taxon>
        <taxon>Micractinium</taxon>
    </lineage>
</organism>
<evidence type="ECO:0000256" key="3">
    <source>
        <dbReference type="SAM" id="MobiDB-lite"/>
    </source>
</evidence>
<dbReference type="AlphaFoldDB" id="A0A2P6VC33"/>
<dbReference type="OrthoDB" id="5852896at2759"/>
<dbReference type="Pfam" id="PF04180">
    <property type="entry name" value="LTV"/>
    <property type="match status" value="1"/>
</dbReference>
<feature type="compositionally biased region" description="Gly residues" evidence="3">
    <location>
        <begin position="276"/>
        <end position="285"/>
    </location>
</feature>
<feature type="compositionally biased region" description="Low complexity" evidence="3">
    <location>
        <begin position="593"/>
        <end position="602"/>
    </location>
</feature>
<dbReference type="GO" id="GO:0000056">
    <property type="term" value="P:ribosomal small subunit export from nucleus"/>
    <property type="evidence" value="ECO:0007669"/>
    <property type="project" value="TreeGrafter"/>
</dbReference>
<feature type="compositionally biased region" description="Basic and acidic residues" evidence="3">
    <location>
        <begin position="433"/>
        <end position="453"/>
    </location>
</feature>
<dbReference type="PANTHER" id="PTHR21531">
    <property type="entry name" value="LOW-TEMPERATURE VIABILITY PROTEIN LTV1-RELATED"/>
    <property type="match status" value="1"/>
</dbReference>
<feature type="compositionally biased region" description="Acidic residues" evidence="3">
    <location>
        <begin position="610"/>
        <end position="622"/>
    </location>
</feature>
<dbReference type="GO" id="GO:0030688">
    <property type="term" value="C:preribosome, small subunit precursor"/>
    <property type="evidence" value="ECO:0007669"/>
    <property type="project" value="TreeGrafter"/>
</dbReference>
<feature type="region of interest" description="Disordered" evidence="3">
    <location>
        <begin position="593"/>
        <end position="622"/>
    </location>
</feature>
<dbReference type="GO" id="GO:0005829">
    <property type="term" value="C:cytosol"/>
    <property type="evidence" value="ECO:0007669"/>
    <property type="project" value="TreeGrafter"/>
</dbReference>
<feature type="compositionally biased region" description="Basic and acidic residues" evidence="3">
    <location>
        <begin position="547"/>
        <end position="581"/>
    </location>
</feature>
<accession>A0A2P6VC33</accession>
<evidence type="ECO:0000313" key="4">
    <source>
        <dbReference type="EMBL" id="PSC71646.1"/>
    </source>
</evidence>
<gene>
    <name evidence="4" type="ORF">C2E20_4996</name>
</gene>
<comment type="similarity">
    <text evidence="1">Belongs to the LTV1 family.</text>
</comment>
<dbReference type="EMBL" id="LHPF02000014">
    <property type="protein sequence ID" value="PSC71646.1"/>
    <property type="molecule type" value="Genomic_DNA"/>
</dbReference>